<dbReference type="InterPro" id="IPR003018">
    <property type="entry name" value="GAF"/>
</dbReference>
<gene>
    <name evidence="3" type="ORF">VB774_20950</name>
</gene>
<organism evidence="3 4">
    <name type="scientific">Pseudanabaena galeata UHCC 0370</name>
    <dbReference type="NCBI Taxonomy" id="3110310"/>
    <lineage>
        <taxon>Bacteria</taxon>
        <taxon>Bacillati</taxon>
        <taxon>Cyanobacteriota</taxon>
        <taxon>Cyanophyceae</taxon>
        <taxon>Pseudanabaenales</taxon>
        <taxon>Pseudanabaenaceae</taxon>
        <taxon>Pseudanabaena</taxon>
    </lineage>
</organism>
<keyword evidence="4" id="KW-1185">Reference proteome</keyword>
<dbReference type="SUPFAM" id="SSF55781">
    <property type="entry name" value="GAF domain-like"/>
    <property type="match status" value="1"/>
</dbReference>
<feature type="coiled-coil region" evidence="1">
    <location>
        <begin position="252"/>
        <end position="289"/>
    </location>
</feature>
<reference evidence="3 4" key="1">
    <citation type="submission" date="2023-12" db="EMBL/GenBank/DDBJ databases">
        <title>Baltic Sea Cyanobacteria.</title>
        <authorList>
            <person name="Delbaje E."/>
            <person name="Fewer D.P."/>
            <person name="Shishido T.K."/>
        </authorList>
    </citation>
    <scope>NUCLEOTIDE SEQUENCE [LARGE SCALE GENOMIC DNA]</scope>
    <source>
        <strain evidence="3 4">UHCC 0370</strain>
    </source>
</reference>
<proteinExistence type="predicted"/>
<evidence type="ECO:0000313" key="4">
    <source>
        <dbReference type="Proteomes" id="UP001301388"/>
    </source>
</evidence>
<dbReference type="RefSeq" id="WP_323263194.1">
    <property type="nucleotide sequence ID" value="NZ_JAYGIE010000109.1"/>
</dbReference>
<dbReference type="InterPro" id="IPR029016">
    <property type="entry name" value="GAF-like_dom_sf"/>
</dbReference>
<dbReference type="Proteomes" id="UP001301388">
    <property type="component" value="Unassembled WGS sequence"/>
</dbReference>
<keyword evidence="1" id="KW-0175">Coiled coil</keyword>
<dbReference type="SMART" id="SM00065">
    <property type="entry name" value="GAF"/>
    <property type="match status" value="1"/>
</dbReference>
<evidence type="ECO:0000256" key="1">
    <source>
        <dbReference type="SAM" id="Coils"/>
    </source>
</evidence>
<feature type="domain" description="GAF" evidence="2">
    <location>
        <begin position="92"/>
        <end position="255"/>
    </location>
</feature>
<name>A0ABU5TPN0_9CYAN</name>
<accession>A0ABU5TPN0</accession>
<dbReference type="EMBL" id="JAYGIE010000109">
    <property type="protein sequence ID" value="MEA5480105.1"/>
    <property type="molecule type" value="Genomic_DNA"/>
</dbReference>
<dbReference type="Pfam" id="PF13185">
    <property type="entry name" value="GAF_2"/>
    <property type="match status" value="1"/>
</dbReference>
<protein>
    <submittedName>
        <fullName evidence="3">GAF domain-containing protein</fullName>
    </submittedName>
</protein>
<sequence>MSLSKLLKKEILPLLDMYLERYPFAICDIEGNMIYGNDSLISEEKFPVLSGEEIIAWAFGINAENLSIYISKVLNREEENHSLAKEILQLYRETNLLLSISEKISGELNLEELSILSIEEVFRAIGATSGQVVLQLDPNVRRFDTVTIKTKELEQCLSEPFVYYENEGIIGQVCGTGKAEIINNTLTDPRVKYRSTNAQSLLCAPFRTNSKVFGAIVIIHKEPEFYTAPNLKTLSIVAAQISPIIEKALIHAQQLREIKANEEKLVRTVEELRIEIDEFKRQRQVAEITESEMFSNLQKRTERLKQRKMKTQIND</sequence>
<evidence type="ECO:0000313" key="3">
    <source>
        <dbReference type="EMBL" id="MEA5480105.1"/>
    </source>
</evidence>
<dbReference type="Gene3D" id="3.30.450.40">
    <property type="match status" value="1"/>
</dbReference>
<comment type="caution">
    <text evidence="3">The sequence shown here is derived from an EMBL/GenBank/DDBJ whole genome shotgun (WGS) entry which is preliminary data.</text>
</comment>
<evidence type="ECO:0000259" key="2">
    <source>
        <dbReference type="SMART" id="SM00065"/>
    </source>
</evidence>